<evidence type="ECO:0000313" key="2">
    <source>
        <dbReference type="EMBL" id="HEH31119.1"/>
    </source>
</evidence>
<keyword evidence="1" id="KW-0812">Transmembrane</keyword>
<reference evidence="2" key="1">
    <citation type="journal article" date="2020" name="mSystems">
        <title>Genome- and Community-Level Interaction Insights into Carbon Utilization and Element Cycling Functions of Hydrothermarchaeota in Hydrothermal Sediment.</title>
        <authorList>
            <person name="Zhou Z."/>
            <person name="Liu Y."/>
            <person name="Xu W."/>
            <person name="Pan J."/>
            <person name="Luo Z.H."/>
            <person name="Li M."/>
        </authorList>
    </citation>
    <scope>NUCLEOTIDE SEQUENCE [LARGE SCALE GENOMIC DNA]</scope>
    <source>
        <strain evidence="2">SpSt-27</strain>
    </source>
</reference>
<feature type="transmembrane region" description="Helical" evidence="1">
    <location>
        <begin position="6"/>
        <end position="26"/>
    </location>
</feature>
<keyword evidence="1" id="KW-1133">Transmembrane helix</keyword>
<name>A0A7J2T9Q1_9CREN</name>
<organism evidence="2">
    <name type="scientific">Ignisphaera aggregans</name>
    <dbReference type="NCBI Taxonomy" id="334771"/>
    <lineage>
        <taxon>Archaea</taxon>
        <taxon>Thermoproteota</taxon>
        <taxon>Thermoprotei</taxon>
        <taxon>Desulfurococcales</taxon>
        <taxon>Desulfurococcaceae</taxon>
        <taxon>Ignisphaera</taxon>
    </lineage>
</organism>
<proteinExistence type="predicted"/>
<dbReference type="EMBL" id="DSLL01000031">
    <property type="protein sequence ID" value="HEH31119.1"/>
    <property type="molecule type" value="Genomic_DNA"/>
</dbReference>
<protein>
    <submittedName>
        <fullName evidence="2">Uncharacterized protein</fullName>
    </submittedName>
</protein>
<evidence type="ECO:0000256" key="1">
    <source>
        <dbReference type="SAM" id="Phobius"/>
    </source>
</evidence>
<keyword evidence="1" id="KW-0472">Membrane</keyword>
<sequence>MDQVLSIVLVLTFIAMALMASMVNYMRYESSHRRKKEELPFLNITNVFKHVKKGYAYSVDLGDSVVFIAVVEKDSKSLQLNVEPQEATSKIFK</sequence>
<comment type="caution">
    <text evidence="2">The sequence shown here is derived from an EMBL/GenBank/DDBJ whole genome shotgun (WGS) entry which is preliminary data.</text>
</comment>
<gene>
    <name evidence="2" type="ORF">ENP99_03270</name>
</gene>
<dbReference type="AlphaFoldDB" id="A0A7J2T9Q1"/>
<accession>A0A7J2T9Q1</accession>